<feature type="domain" description="HTH arsR-type" evidence="4">
    <location>
        <begin position="1"/>
        <end position="92"/>
    </location>
</feature>
<dbReference type="CDD" id="cd00090">
    <property type="entry name" value="HTH_ARSR"/>
    <property type="match status" value="1"/>
</dbReference>
<dbReference type="PANTHER" id="PTHR43132">
    <property type="entry name" value="ARSENICAL RESISTANCE OPERON REPRESSOR ARSR-RELATED"/>
    <property type="match status" value="1"/>
</dbReference>
<proteinExistence type="predicted"/>
<evidence type="ECO:0000313" key="5">
    <source>
        <dbReference type="EMBL" id="NEZ57106.1"/>
    </source>
</evidence>
<evidence type="ECO:0000259" key="4">
    <source>
        <dbReference type="PROSITE" id="PS50987"/>
    </source>
</evidence>
<dbReference type="Gene3D" id="1.10.10.10">
    <property type="entry name" value="Winged helix-like DNA-binding domain superfamily/Winged helix DNA-binding domain"/>
    <property type="match status" value="1"/>
</dbReference>
<dbReference type="PANTHER" id="PTHR43132:SF2">
    <property type="entry name" value="ARSENICAL RESISTANCE OPERON REPRESSOR ARSR-RELATED"/>
    <property type="match status" value="1"/>
</dbReference>
<dbReference type="Proteomes" id="UP000481033">
    <property type="component" value="Unassembled WGS sequence"/>
</dbReference>
<gene>
    <name evidence="5" type="ORF">DXZ20_15755</name>
</gene>
<dbReference type="AlphaFoldDB" id="A0A6M0RLP0"/>
<dbReference type="Pfam" id="PF01022">
    <property type="entry name" value="HTH_5"/>
    <property type="match status" value="1"/>
</dbReference>
<keyword evidence="6" id="KW-1185">Reference proteome</keyword>
<dbReference type="InterPro" id="IPR051011">
    <property type="entry name" value="Metal_resp_trans_reg"/>
</dbReference>
<dbReference type="PRINTS" id="PR00778">
    <property type="entry name" value="HTHARSR"/>
</dbReference>
<dbReference type="InterPro" id="IPR001845">
    <property type="entry name" value="HTH_ArsR_DNA-bd_dom"/>
</dbReference>
<evidence type="ECO:0000256" key="2">
    <source>
        <dbReference type="ARBA" id="ARBA00023125"/>
    </source>
</evidence>
<dbReference type="NCBIfam" id="NF033788">
    <property type="entry name" value="HTH_metalloreg"/>
    <property type="match status" value="1"/>
</dbReference>
<dbReference type="SMART" id="SM00418">
    <property type="entry name" value="HTH_ARSR"/>
    <property type="match status" value="1"/>
</dbReference>
<dbReference type="SUPFAM" id="SSF46785">
    <property type="entry name" value="Winged helix' DNA-binding domain"/>
    <property type="match status" value="1"/>
</dbReference>
<keyword evidence="1" id="KW-0805">Transcription regulation</keyword>
<name>A0A6M0RLP0_9CYAN</name>
<sequence>MDQVTCVDKLKILADTTRLGVLQKLQFGPQSVGALMTALDVEQTLLSHHLRVLRQAKFVIAERNGKQVLYRLSPDVLIERNSLNLDCCVLSFR</sequence>
<organism evidence="5 6">
    <name type="scientific">Adonisia turfae CCMR0081</name>
    <dbReference type="NCBI Taxonomy" id="2292702"/>
    <lineage>
        <taxon>Bacteria</taxon>
        <taxon>Bacillati</taxon>
        <taxon>Cyanobacteriota</taxon>
        <taxon>Adonisia</taxon>
        <taxon>Adonisia turfae</taxon>
    </lineage>
</organism>
<dbReference type="InterPro" id="IPR011991">
    <property type="entry name" value="ArsR-like_HTH"/>
</dbReference>
<evidence type="ECO:0000256" key="1">
    <source>
        <dbReference type="ARBA" id="ARBA00023015"/>
    </source>
</evidence>
<keyword evidence="3" id="KW-0804">Transcription</keyword>
<accession>A0A6M0RLP0</accession>
<dbReference type="GO" id="GO:0003677">
    <property type="term" value="F:DNA binding"/>
    <property type="evidence" value="ECO:0007669"/>
    <property type="project" value="UniProtKB-KW"/>
</dbReference>
<dbReference type="PROSITE" id="PS50987">
    <property type="entry name" value="HTH_ARSR_2"/>
    <property type="match status" value="1"/>
</dbReference>
<evidence type="ECO:0000313" key="6">
    <source>
        <dbReference type="Proteomes" id="UP000481033"/>
    </source>
</evidence>
<protein>
    <submittedName>
        <fullName evidence="5">ArsR family transcriptional regulator</fullName>
    </submittedName>
</protein>
<dbReference type="EMBL" id="QXHD01000004">
    <property type="protein sequence ID" value="NEZ57106.1"/>
    <property type="molecule type" value="Genomic_DNA"/>
</dbReference>
<dbReference type="InterPro" id="IPR036388">
    <property type="entry name" value="WH-like_DNA-bd_sf"/>
</dbReference>
<keyword evidence="2" id="KW-0238">DNA-binding</keyword>
<dbReference type="RefSeq" id="WP_163659498.1">
    <property type="nucleotide sequence ID" value="NZ_QXHD01000004.1"/>
</dbReference>
<dbReference type="GO" id="GO:0003700">
    <property type="term" value="F:DNA-binding transcription factor activity"/>
    <property type="evidence" value="ECO:0007669"/>
    <property type="project" value="InterPro"/>
</dbReference>
<dbReference type="InterPro" id="IPR036390">
    <property type="entry name" value="WH_DNA-bd_sf"/>
</dbReference>
<evidence type="ECO:0000256" key="3">
    <source>
        <dbReference type="ARBA" id="ARBA00023163"/>
    </source>
</evidence>
<comment type="caution">
    <text evidence="5">The sequence shown here is derived from an EMBL/GenBank/DDBJ whole genome shotgun (WGS) entry which is preliminary data.</text>
</comment>
<reference evidence="5 6" key="1">
    <citation type="journal article" date="2020" name="Microb. Ecol.">
        <title>Ecogenomics of the Marine Benthic Filamentous Cyanobacterium Adonisia.</title>
        <authorList>
            <person name="Walter J.M."/>
            <person name="Coutinho F.H."/>
            <person name="Leomil L."/>
            <person name="Hargreaves P.I."/>
            <person name="Campeao M.E."/>
            <person name="Vieira V.V."/>
            <person name="Silva B.S."/>
            <person name="Fistarol G.O."/>
            <person name="Salomon P.S."/>
            <person name="Sawabe T."/>
            <person name="Mino S."/>
            <person name="Hosokawa M."/>
            <person name="Miyashita H."/>
            <person name="Maruyama F."/>
            <person name="van Verk M.C."/>
            <person name="Dutilh B.E."/>
            <person name="Thompson C.C."/>
            <person name="Thompson F.L."/>
        </authorList>
    </citation>
    <scope>NUCLEOTIDE SEQUENCE [LARGE SCALE GENOMIC DNA]</scope>
    <source>
        <strain evidence="5 6">CCMR0081</strain>
    </source>
</reference>